<protein>
    <submittedName>
        <fullName evidence="3">Flavin reductase family protein</fullName>
        <ecNumber evidence="3">1.-.-.-</ecNumber>
    </submittedName>
</protein>
<dbReference type="RefSeq" id="WP_344286508.1">
    <property type="nucleotide sequence ID" value="NZ_BAAAHV010000026.1"/>
</dbReference>
<organism evidence="3 4">
    <name type="scientific">Amycolatopsis albidoflavus</name>
    <dbReference type="NCBI Taxonomy" id="102226"/>
    <lineage>
        <taxon>Bacteria</taxon>
        <taxon>Bacillati</taxon>
        <taxon>Actinomycetota</taxon>
        <taxon>Actinomycetes</taxon>
        <taxon>Pseudonocardiales</taxon>
        <taxon>Pseudonocardiaceae</taxon>
        <taxon>Amycolatopsis</taxon>
    </lineage>
</organism>
<comment type="caution">
    <text evidence="3">The sequence shown here is derived from an EMBL/GenBank/DDBJ whole genome shotgun (WGS) entry which is preliminary data.</text>
</comment>
<dbReference type="InterPro" id="IPR002563">
    <property type="entry name" value="Flavin_Rdtase-like_dom"/>
</dbReference>
<evidence type="ECO:0000313" key="3">
    <source>
        <dbReference type="EMBL" id="MFD2486418.1"/>
    </source>
</evidence>
<gene>
    <name evidence="3" type="ORF">ACFSUT_39515</name>
</gene>
<dbReference type="InterPro" id="IPR050268">
    <property type="entry name" value="NADH-dep_flavin_reductase"/>
</dbReference>
<keyword evidence="1 3" id="KW-0560">Oxidoreductase</keyword>
<sequence length="169" mass="18084">MTNSLKKLADESLLDGFRSMMRSFPTGVAVVTALDEAGEPVGMTCSAVCSVTLAPPTLLVCLRVGPTLKAVTGGKIFAVNFLHSKARAVAELFASGAADRFDHVTWAAGANGGPRLVRDAHVIACCRVSKTEPVGDHVVVFGEVETVEEQDGHRPLLYGRRRYHAWPSH</sequence>
<accession>A0ABW5IBM2</accession>
<dbReference type="EMBL" id="JBHUKQ010000021">
    <property type="protein sequence ID" value="MFD2486418.1"/>
    <property type="molecule type" value="Genomic_DNA"/>
</dbReference>
<reference evidence="4" key="1">
    <citation type="journal article" date="2019" name="Int. J. Syst. Evol. Microbiol.">
        <title>The Global Catalogue of Microorganisms (GCM) 10K type strain sequencing project: providing services to taxonomists for standard genome sequencing and annotation.</title>
        <authorList>
            <consortium name="The Broad Institute Genomics Platform"/>
            <consortium name="The Broad Institute Genome Sequencing Center for Infectious Disease"/>
            <person name="Wu L."/>
            <person name="Ma J."/>
        </authorList>
    </citation>
    <scope>NUCLEOTIDE SEQUENCE [LARGE SCALE GENOMIC DNA]</scope>
    <source>
        <strain evidence="4">CGMCC 4.7638</strain>
    </source>
</reference>
<evidence type="ECO:0000313" key="4">
    <source>
        <dbReference type="Proteomes" id="UP001597542"/>
    </source>
</evidence>
<proteinExistence type="predicted"/>
<dbReference type="Proteomes" id="UP001597542">
    <property type="component" value="Unassembled WGS sequence"/>
</dbReference>
<name>A0ABW5IBM2_9PSEU</name>
<evidence type="ECO:0000256" key="1">
    <source>
        <dbReference type="ARBA" id="ARBA00023002"/>
    </source>
</evidence>
<dbReference type="EC" id="1.-.-.-" evidence="3"/>
<evidence type="ECO:0000259" key="2">
    <source>
        <dbReference type="SMART" id="SM00903"/>
    </source>
</evidence>
<dbReference type="InterPro" id="IPR012349">
    <property type="entry name" value="Split_barrel_FMN-bd"/>
</dbReference>
<feature type="domain" description="Flavin reductase like" evidence="2">
    <location>
        <begin position="21"/>
        <end position="165"/>
    </location>
</feature>
<dbReference type="Gene3D" id="2.30.110.10">
    <property type="entry name" value="Electron Transport, Fmn-binding Protein, Chain A"/>
    <property type="match status" value="1"/>
</dbReference>
<keyword evidence="4" id="KW-1185">Reference proteome</keyword>
<dbReference type="GO" id="GO:0016491">
    <property type="term" value="F:oxidoreductase activity"/>
    <property type="evidence" value="ECO:0007669"/>
    <property type="project" value="UniProtKB-KW"/>
</dbReference>
<dbReference type="SUPFAM" id="SSF50475">
    <property type="entry name" value="FMN-binding split barrel"/>
    <property type="match status" value="1"/>
</dbReference>
<dbReference type="PANTHER" id="PTHR30466">
    <property type="entry name" value="FLAVIN REDUCTASE"/>
    <property type="match status" value="1"/>
</dbReference>
<dbReference type="SMART" id="SM00903">
    <property type="entry name" value="Flavin_Reduct"/>
    <property type="match status" value="1"/>
</dbReference>
<dbReference type="PANTHER" id="PTHR30466:SF1">
    <property type="entry name" value="FMN REDUCTASE (NADH) RUTF"/>
    <property type="match status" value="1"/>
</dbReference>
<dbReference type="Pfam" id="PF01613">
    <property type="entry name" value="Flavin_Reduct"/>
    <property type="match status" value="1"/>
</dbReference>